<gene>
    <name evidence="2" type="ORF">KDK95_33665</name>
</gene>
<reference evidence="2" key="1">
    <citation type="submission" date="2021-04" db="EMBL/GenBank/DDBJ databases">
        <title>Genome based classification of Actinospica acidithermotolerans sp. nov., an actinobacterium isolated from an Indonesian hot spring.</title>
        <authorList>
            <person name="Kusuma A.B."/>
            <person name="Putra K.E."/>
            <person name="Nafisah S."/>
            <person name="Loh J."/>
            <person name="Nouioui I."/>
            <person name="Goodfellow M."/>
        </authorList>
    </citation>
    <scope>NUCLEOTIDE SEQUENCE</scope>
    <source>
        <strain evidence="2">MGRD01-02</strain>
    </source>
</reference>
<protein>
    <submittedName>
        <fullName evidence="2">Uncharacterized protein</fullName>
    </submittedName>
</protein>
<feature type="compositionally biased region" description="Polar residues" evidence="1">
    <location>
        <begin position="131"/>
        <end position="141"/>
    </location>
</feature>
<comment type="caution">
    <text evidence="2">The sequence shown here is derived from an EMBL/GenBank/DDBJ whole genome shotgun (WGS) entry which is preliminary data.</text>
</comment>
<dbReference type="Proteomes" id="UP000676325">
    <property type="component" value="Unassembled WGS sequence"/>
</dbReference>
<dbReference type="RefSeq" id="WP_212522413.1">
    <property type="nucleotide sequence ID" value="NZ_JAGSOH010000210.1"/>
</dbReference>
<evidence type="ECO:0000256" key="1">
    <source>
        <dbReference type="SAM" id="MobiDB-lite"/>
    </source>
</evidence>
<name>A0A941EH19_9ACTN</name>
<feature type="region of interest" description="Disordered" evidence="1">
    <location>
        <begin position="120"/>
        <end position="141"/>
    </location>
</feature>
<dbReference type="AlphaFoldDB" id="A0A941EH19"/>
<sequence>MDAELVALASSGASTLTTLMVTDGWSQGKEKFARLLARHHRGAEAMAGELEGARVQLTTALALGDGDGADEVQIEWRSRLRRMLTEDPQAAPLLEQLLEEFALSVSSAPARTEVHHNTFHGPVAIHGGSGTQSNTFRSAAP</sequence>
<accession>A0A941EH19</accession>
<proteinExistence type="predicted"/>
<evidence type="ECO:0000313" key="2">
    <source>
        <dbReference type="EMBL" id="MBR7831301.1"/>
    </source>
</evidence>
<keyword evidence="3" id="KW-1185">Reference proteome</keyword>
<evidence type="ECO:0000313" key="3">
    <source>
        <dbReference type="Proteomes" id="UP000676325"/>
    </source>
</evidence>
<dbReference type="EMBL" id="JAGSOH010000210">
    <property type="protein sequence ID" value="MBR7831301.1"/>
    <property type="molecule type" value="Genomic_DNA"/>
</dbReference>
<organism evidence="2 3">
    <name type="scientific">Actinospica acidithermotolerans</name>
    <dbReference type="NCBI Taxonomy" id="2828514"/>
    <lineage>
        <taxon>Bacteria</taxon>
        <taxon>Bacillati</taxon>
        <taxon>Actinomycetota</taxon>
        <taxon>Actinomycetes</taxon>
        <taxon>Catenulisporales</taxon>
        <taxon>Actinospicaceae</taxon>
        <taxon>Actinospica</taxon>
    </lineage>
</organism>